<dbReference type="InterPro" id="IPR042099">
    <property type="entry name" value="ANL_N_sf"/>
</dbReference>
<gene>
    <name evidence="3" type="ORF">ACFQ27_09440</name>
</gene>
<dbReference type="PROSITE" id="PS00455">
    <property type="entry name" value="AMP_BINDING"/>
    <property type="match status" value="1"/>
</dbReference>
<keyword evidence="4" id="KW-1185">Reference proteome</keyword>
<evidence type="ECO:0000259" key="1">
    <source>
        <dbReference type="Pfam" id="PF00501"/>
    </source>
</evidence>
<dbReference type="InterPro" id="IPR000873">
    <property type="entry name" value="AMP-dep_synth/lig_dom"/>
</dbReference>
<evidence type="ECO:0000313" key="3">
    <source>
        <dbReference type="EMBL" id="MFD1190802.1"/>
    </source>
</evidence>
<dbReference type="Pfam" id="PF00501">
    <property type="entry name" value="AMP-binding"/>
    <property type="match status" value="1"/>
</dbReference>
<feature type="domain" description="AMP-binding enzyme C-terminal" evidence="2">
    <location>
        <begin position="413"/>
        <end position="486"/>
    </location>
</feature>
<sequence length="503" mass="54072">MDVTSSGLLIKSIRGHGSRRAVLADGRAYSYADLDAASDGLAGHLRALGLGRGARVALHLRNGVEYPIAELAILKLAAVRVPLNELMGREELAYCLRHAAADVLISHADLPTPQAEPGEVLARHRISVPAAGTVRPGETPWDAAVSAKPLDGIVVAAADDTAVIQYTGGTTGHPKGAHHTYGRIGVCLLAHVVCGDIRSDEVMLLTTPLPHSAGFHMAACFLQGGYVVLEERFDAARFAEICEQHSVTWTFAVPTMLYRLLDQLEEGGGRRLSLRTVVYGAAPMSRPRLEEALAKLGPVFVQIYGQTECPNFITTLTKHDHLDPALLTSCGRPVPFVDLRVRRDDEGPVGEVEVRSPYLLTEYYGNAEATAAALSDGWLKTGDLGYLRDGYLFLVDRAKDMIITGGMNVYSSEVESALRQHEAVREVAVIGMPDADWGEAVTAVIVPAADTSPASLRAFAKTRLSAYKVPKTVVLVEELPLTTYGKIDKKRLRQALADAATAS</sequence>
<dbReference type="EMBL" id="JBHTLQ010000017">
    <property type="protein sequence ID" value="MFD1190802.1"/>
    <property type="molecule type" value="Genomic_DNA"/>
</dbReference>
<protein>
    <submittedName>
        <fullName evidence="3">Class I adenylate-forming enzyme family protein</fullName>
    </submittedName>
</protein>
<dbReference type="PANTHER" id="PTHR43767:SF7">
    <property type="entry name" value="MEDIUM_LONG-CHAIN-FATTY-ACID--COA LIGASE FADD8"/>
    <property type="match status" value="1"/>
</dbReference>
<dbReference type="InterPro" id="IPR045851">
    <property type="entry name" value="AMP-bd_C_sf"/>
</dbReference>
<comment type="caution">
    <text evidence="3">The sequence shown here is derived from an EMBL/GenBank/DDBJ whole genome shotgun (WGS) entry which is preliminary data.</text>
</comment>
<evidence type="ECO:0000259" key="2">
    <source>
        <dbReference type="Pfam" id="PF13193"/>
    </source>
</evidence>
<feature type="domain" description="AMP-dependent synthetase/ligase" evidence="1">
    <location>
        <begin position="12"/>
        <end position="364"/>
    </location>
</feature>
<dbReference type="SUPFAM" id="SSF56801">
    <property type="entry name" value="Acetyl-CoA synthetase-like"/>
    <property type="match status" value="1"/>
</dbReference>
<dbReference type="RefSeq" id="WP_377353409.1">
    <property type="nucleotide sequence ID" value="NZ_JBHTLQ010000017.1"/>
</dbReference>
<dbReference type="Proteomes" id="UP001597216">
    <property type="component" value="Unassembled WGS sequence"/>
</dbReference>
<dbReference type="Gene3D" id="3.40.50.12780">
    <property type="entry name" value="N-terminal domain of ligase-like"/>
    <property type="match status" value="1"/>
</dbReference>
<dbReference type="Gene3D" id="3.30.300.30">
    <property type="match status" value="1"/>
</dbReference>
<organism evidence="3 4">
    <name type="scientific">Phenylobacterium conjunctum</name>
    <dbReference type="NCBI Taxonomy" id="1298959"/>
    <lineage>
        <taxon>Bacteria</taxon>
        <taxon>Pseudomonadati</taxon>
        <taxon>Pseudomonadota</taxon>
        <taxon>Alphaproteobacteria</taxon>
        <taxon>Caulobacterales</taxon>
        <taxon>Caulobacteraceae</taxon>
        <taxon>Phenylobacterium</taxon>
    </lineage>
</organism>
<dbReference type="Pfam" id="PF13193">
    <property type="entry name" value="AMP-binding_C"/>
    <property type="match status" value="1"/>
</dbReference>
<proteinExistence type="predicted"/>
<dbReference type="PANTHER" id="PTHR43767">
    <property type="entry name" value="LONG-CHAIN-FATTY-ACID--COA LIGASE"/>
    <property type="match status" value="1"/>
</dbReference>
<name>A0ABW3T237_9CAUL</name>
<reference evidence="4" key="1">
    <citation type="journal article" date="2019" name="Int. J. Syst. Evol. Microbiol.">
        <title>The Global Catalogue of Microorganisms (GCM) 10K type strain sequencing project: providing services to taxonomists for standard genome sequencing and annotation.</title>
        <authorList>
            <consortium name="The Broad Institute Genomics Platform"/>
            <consortium name="The Broad Institute Genome Sequencing Center for Infectious Disease"/>
            <person name="Wu L."/>
            <person name="Ma J."/>
        </authorList>
    </citation>
    <scope>NUCLEOTIDE SEQUENCE [LARGE SCALE GENOMIC DNA]</scope>
    <source>
        <strain evidence="4">CCUG 55074</strain>
    </source>
</reference>
<accession>A0ABW3T237</accession>
<dbReference type="InterPro" id="IPR020845">
    <property type="entry name" value="AMP-binding_CS"/>
</dbReference>
<dbReference type="InterPro" id="IPR025110">
    <property type="entry name" value="AMP-bd_C"/>
</dbReference>
<evidence type="ECO:0000313" key="4">
    <source>
        <dbReference type="Proteomes" id="UP001597216"/>
    </source>
</evidence>
<dbReference type="InterPro" id="IPR050237">
    <property type="entry name" value="ATP-dep_AMP-bd_enzyme"/>
</dbReference>